<evidence type="ECO:0000313" key="3">
    <source>
        <dbReference type="Proteomes" id="UP000298213"/>
    </source>
</evidence>
<dbReference type="RefSeq" id="WP_135083038.1">
    <property type="nucleotide sequence ID" value="NZ_SPDV01000002.1"/>
</dbReference>
<comment type="caution">
    <text evidence="2">The sequence shown here is derived from an EMBL/GenBank/DDBJ whole genome shotgun (WGS) entry which is preliminary data.</text>
</comment>
<proteinExistence type="predicted"/>
<sequence>MKTAFLRGGAMLLALALSACATGGGNGSGGGDVEVARFHLGGPSIAKTQIAIEPFDRADVNRPDYPAVAATIARELTRLGWTVVDTTGQSEQIALIDVEQGSREAIATLSAARIGRGVAATVPAGTSADITATLLEVAIRRRSDATVFWEGRAVTEARTGSAAAATPAAVERLASALFRDFPGESGRTIRVR</sequence>
<dbReference type="OrthoDB" id="7428103at2"/>
<keyword evidence="3" id="KW-1185">Reference proteome</keyword>
<keyword evidence="1" id="KW-0732">Signal</keyword>
<dbReference type="Proteomes" id="UP000298213">
    <property type="component" value="Unassembled WGS sequence"/>
</dbReference>
<dbReference type="AlphaFoldDB" id="A0A4Y8ZZ37"/>
<protein>
    <submittedName>
        <fullName evidence="2">DUF4136 domain-containing protein</fullName>
    </submittedName>
</protein>
<reference evidence="2 3" key="1">
    <citation type="submission" date="2019-03" db="EMBL/GenBank/DDBJ databases">
        <title>Genome sequence of Sphingomonas sp. 17J27-24.</title>
        <authorList>
            <person name="Kim M."/>
            <person name="Maeng S."/>
            <person name="Sathiyaraj S."/>
        </authorList>
    </citation>
    <scope>NUCLEOTIDE SEQUENCE [LARGE SCALE GENOMIC DNA]</scope>
    <source>
        <strain evidence="2 3">17J27-24</strain>
    </source>
</reference>
<evidence type="ECO:0000313" key="2">
    <source>
        <dbReference type="EMBL" id="TFI59966.1"/>
    </source>
</evidence>
<organism evidence="2 3">
    <name type="scientific">Sphingomonas parva</name>
    <dbReference type="NCBI Taxonomy" id="2555898"/>
    <lineage>
        <taxon>Bacteria</taxon>
        <taxon>Pseudomonadati</taxon>
        <taxon>Pseudomonadota</taxon>
        <taxon>Alphaproteobacteria</taxon>
        <taxon>Sphingomonadales</taxon>
        <taxon>Sphingomonadaceae</taxon>
        <taxon>Sphingomonas</taxon>
    </lineage>
</organism>
<dbReference type="EMBL" id="SPDV01000002">
    <property type="protein sequence ID" value="TFI59966.1"/>
    <property type="molecule type" value="Genomic_DNA"/>
</dbReference>
<feature type="signal peptide" evidence="1">
    <location>
        <begin position="1"/>
        <end position="21"/>
    </location>
</feature>
<feature type="chain" id="PRO_5021483732" evidence="1">
    <location>
        <begin position="22"/>
        <end position="192"/>
    </location>
</feature>
<gene>
    <name evidence="2" type="ORF">E2493_01565</name>
</gene>
<dbReference type="PROSITE" id="PS51257">
    <property type="entry name" value="PROKAR_LIPOPROTEIN"/>
    <property type="match status" value="1"/>
</dbReference>
<accession>A0A4Y8ZZ37</accession>
<evidence type="ECO:0000256" key="1">
    <source>
        <dbReference type="SAM" id="SignalP"/>
    </source>
</evidence>
<name>A0A4Y8ZZ37_9SPHN</name>